<protein>
    <recommendedName>
        <fullName evidence="2">STAS domain-containing protein</fullName>
    </recommendedName>
</protein>
<dbReference type="PANTHER" id="PTHR11814">
    <property type="entry name" value="SULFATE TRANSPORTER"/>
    <property type="match status" value="1"/>
</dbReference>
<feature type="domain" description="STAS" evidence="2">
    <location>
        <begin position="80"/>
        <end position="184"/>
    </location>
</feature>
<dbReference type="GO" id="GO:0016020">
    <property type="term" value="C:membrane"/>
    <property type="evidence" value="ECO:0007669"/>
    <property type="project" value="InterPro"/>
</dbReference>
<dbReference type="EMBL" id="CAXKWB010124361">
    <property type="protein sequence ID" value="CAL4238764.1"/>
    <property type="molecule type" value="Genomic_DNA"/>
</dbReference>
<sequence>MCALINIFDYQIIQNLWRSTRRELIPYLITFICCSFLGLSTGILIGIAVNLSILLFSIAKPNITVSSDVFSKEEHRYVQVQIPQSVQYPSSSHIQSSVSKAGIREACGFDPVVVDCSQLKQLDYTAARGLVNLSSEFKQRRQPLVFLGLSPAILNNVGSLLTDLTLCAEEDNLYETILESRIKEDEDASVKCIDVTTHTTSSIENGGTSKPLLVRRSNKLSPA</sequence>
<dbReference type="InterPro" id="IPR002645">
    <property type="entry name" value="STAS_dom"/>
</dbReference>
<gene>
    <name evidence="3" type="ORF">MNOR_LOCUS40481</name>
</gene>
<dbReference type="InterPro" id="IPR001902">
    <property type="entry name" value="SLC26A/SulP_fam"/>
</dbReference>
<dbReference type="InterPro" id="IPR058548">
    <property type="entry name" value="MlaB-like_STAS"/>
</dbReference>
<reference evidence="3 4" key="1">
    <citation type="submission" date="2024-05" db="EMBL/GenBank/DDBJ databases">
        <authorList>
            <person name="Wallberg A."/>
        </authorList>
    </citation>
    <scope>NUCLEOTIDE SEQUENCE [LARGE SCALE GENOMIC DNA]</scope>
</reference>
<dbReference type="Pfam" id="PF13466">
    <property type="entry name" value="STAS_2"/>
    <property type="match status" value="1"/>
</dbReference>
<name>A0AAV2SUG6_MEGNR</name>
<dbReference type="InterPro" id="IPR036513">
    <property type="entry name" value="STAS_dom_sf"/>
</dbReference>
<keyword evidence="1" id="KW-0812">Transmembrane</keyword>
<evidence type="ECO:0000256" key="1">
    <source>
        <dbReference type="SAM" id="Phobius"/>
    </source>
</evidence>
<keyword evidence="1" id="KW-1133">Transmembrane helix</keyword>
<accession>A0AAV2SUG6</accession>
<proteinExistence type="predicted"/>
<organism evidence="3 4">
    <name type="scientific">Meganyctiphanes norvegica</name>
    <name type="common">Northern krill</name>
    <name type="synonym">Thysanopoda norvegica</name>
    <dbReference type="NCBI Taxonomy" id="48144"/>
    <lineage>
        <taxon>Eukaryota</taxon>
        <taxon>Metazoa</taxon>
        <taxon>Ecdysozoa</taxon>
        <taxon>Arthropoda</taxon>
        <taxon>Crustacea</taxon>
        <taxon>Multicrustacea</taxon>
        <taxon>Malacostraca</taxon>
        <taxon>Eumalacostraca</taxon>
        <taxon>Eucarida</taxon>
        <taxon>Euphausiacea</taxon>
        <taxon>Euphausiidae</taxon>
        <taxon>Meganyctiphanes</taxon>
    </lineage>
</organism>
<keyword evidence="4" id="KW-1185">Reference proteome</keyword>
<dbReference type="PROSITE" id="PS50801">
    <property type="entry name" value="STAS"/>
    <property type="match status" value="1"/>
</dbReference>
<dbReference type="GO" id="GO:0055085">
    <property type="term" value="P:transmembrane transport"/>
    <property type="evidence" value="ECO:0007669"/>
    <property type="project" value="InterPro"/>
</dbReference>
<dbReference type="SUPFAM" id="SSF52091">
    <property type="entry name" value="SpoIIaa-like"/>
    <property type="match status" value="1"/>
</dbReference>
<dbReference type="Proteomes" id="UP001497623">
    <property type="component" value="Unassembled WGS sequence"/>
</dbReference>
<dbReference type="AlphaFoldDB" id="A0AAV2SUG6"/>
<evidence type="ECO:0000313" key="4">
    <source>
        <dbReference type="Proteomes" id="UP001497623"/>
    </source>
</evidence>
<evidence type="ECO:0000259" key="2">
    <source>
        <dbReference type="PROSITE" id="PS50801"/>
    </source>
</evidence>
<feature type="transmembrane region" description="Helical" evidence="1">
    <location>
        <begin position="24"/>
        <end position="57"/>
    </location>
</feature>
<keyword evidence="1" id="KW-0472">Membrane</keyword>
<dbReference type="Gene3D" id="3.30.750.24">
    <property type="entry name" value="STAS domain"/>
    <property type="match status" value="1"/>
</dbReference>
<evidence type="ECO:0000313" key="3">
    <source>
        <dbReference type="EMBL" id="CAL4238764.1"/>
    </source>
</evidence>
<comment type="caution">
    <text evidence="3">The sequence shown here is derived from an EMBL/GenBank/DDBJ whole genome shotgun (WGS) entry which is preliminary data.</text>
</comment>